<comment type="caution">
    <text evidence="1">The sequence shown here is derived from an EMBL/GenBank/DDBJ whole genome shotgun (WGS) entry which is preliminary data.</text>
</comment>
<organism evidence="1 2">
    <name type="scientific">Anaplasma phagocytophilum str. ApNP</name>
    <dbReference type="NCBI Taxonomy" id="1359153"/>
    <lineage>
        <taxon>Bacteria</taxon>
        <taxon>Pseudomonadati</taxon>
        <taxon>Pseudomonadota</taxon>
        <taxon>Alphaproteobacteria</taxon>
        <taxon>Rickettsiales</taxon>
        <taxon>Anaplasmataceae</taxon>
        <taxon>Anaplasma</taxon>
        <taxon>phagocytophilum group</taxon>
    </lineage>
</organism>
<name>A0A0F3NHZ2_ANAPH</name>
<evidence type="ECO:0000313" key="2">
    <source>
        <dbReference type="Proteomes" id="UP000033385"/>
    </source>
</evidence>
<sequence>MLSRNLSLDSIKVICTAKEANLRLMRMVSRTSLLSLLIG</sequence>
<dbReference type="EMBL" id="LANW01000001">
    <property type="protein sequence ID" value="KJV67332.1"/>
    <property type="molecule type" value="Genomic_DNA"/>
</dbReference>
<accession>A0A0F3NHZ2</accession>
<reference evidence="1 2" key="1">
    <citation type="submission" date="2015-01" db="EMBL/GenBank/DDBJ databases">
        <title>Genome Sequencing of Rickettsiales.</title>
        <authorList>
            <person name="Daugherty S.C."/>
            <person name="Su Q."/>
            <person name="Abolude K."/>
            <person name="Beier-Sexton M."/>
            <person name="Carlyon J.A."/>
            <person name="Carter R."/>
            <person name="Day N.P."/>
            <person name="Dumler S.J."/>
            <person name="Dyachenko V."/>
            <person name="Godinez A."/>
            <person name="Kurtti T.J."/>
            <person name="Lichay M."/>
            <person name="Mullins K.E."/>
            <person name="Ott S."/>
            <person name="Pappas-Brown V."/>
            <person name="Paris D.H."/>
            <person name="Patel P."/>
            <person name="Richards A.L."/>
            <person name="Sadzewicz L."/>
            <person name="Sears K."/>
            <person name="Seidman D."/>
            <person name="Sengamalay N."/>
            <person name="Stenos J."/>
            <person name="Tallon L.J."/>
            <person name="Vincent G."/>
            <person name="Fraser C.M."/>
            <person name="Munderloh U."/>
            <person name="Dunning-Hotopp J.C."/>
        </authorList>
    </citation>
    <scope>NUCLEOTIDE SEQUENCE [LARGE SCALE GENOMIC DNA]</scope>
    <source>
        <strain evidence="1 2">ApNP</strain>
    </source>
</reference>
<protein>
    <submittedName>
        <fullName evidence="1">Uncharacterized protein</fullName>
    </submittedName>
</protein>
<dbReference type="AlphaFoldDB" id="A0A0F3NHZ2"/>
<proteinExistence type="predicted"/>
<dbReference type="Proteomes" id="UP000033385">
    <property type="component" value="Unassembled WGS sequence"/>
</dbReference>
<evidence type="ECO:0000313" key="1">
    <source>
        <dbReference type="EMBL" id="KJV67332.1"/>
    </source>
</evidence>
<gene>
    <name evidence="1" type="ORF">APHNP_0624</name>
</gene>